<accession>A0AAE0HUN9</accession>
<dbReference type="Proteomes" id="UP001283341">
    <property type="component" value="Unassembled WGS sequence"/>
</dbReference>
<evidence type="ECO:0000313" key="2">
    <source>
        <dbReference type="EMBL" id="KAK3313237.1"/>
    </source>
</evidence>
<gene>
    <name evidence="2" type="ORF">B0H66DRAFT_388973</name>
</gene>
<feature type="region of interest" description="Disordered" evidence="1">
    <location>
        <begin position="1"/>
        <end position="32"/>
    </location>
</feature>
<protein>
    <recommendedName>
        <fullName evidence="4">Allergen</fullName>
    </recommendedName>
</protein>
<feature type="compositionally biased region" description="Low complexity" evidence="1">
    <location>
        <begin position="209"/>
        <end position="239"/>
    </location>
</feature>
<evidence type="ECO:0008006" key="4">
    <source>
        <dbReference type="Google" id="ProtNLM"/>
    </source>
</evidence>
<reference evidence="2" key="1">
    <citation type="journal article" date="2023" name="Mol. Phylogenet. Evol.">
        <title>Genome-scale phylogeny and comparative genomics of the fungal order Sordariales.</title>
        <authorList>
            <person name="Hensen N."/>
            <person name="Bonometti L."/>
            <person name="Westerberg I."/>
            <person name="Brannstrom I.O."/>
            <person name="Guillou S."/>
            <person name="Cros-Aarteil S."/>
            <person name="Calhoun S."/>
            <person name="Haridas S."/>
            <person name="Kuo A."/>
            <person name="Mondo S."/>
            <person name="Pangilinan J."/>
            <person name="Riley R."/>
            <person name="LaButti K."/>
            <person name="Andreopoulos B."/>
            <person name="Lipzen A."/>
            <person name="Chen C."/>
            <person name="Yan M."/>
            <person name="Daum C."/>
            <person name="Ng V."/>
            <person name="Clum A."/>
            <person name="Steindorff A."/>
            <person name="Ohm R.A."/>
            <person name="Martin F."/>
            <person name="Silar P."/>
            <person name="Natvig D.O."/>
            <person name="Lalanne C."/>
            <person name="Gautier V."/>
            <person name="Ament-Velasquez S.L."/>
            <person name="Kruys A."/>
            <person name="Hutchinson M.I."/>
            <person name="Powell A.J."/>
            <person name="Barry K."/>
            <person name="Miller A.N."/>
            <person name="Grigoriev I.V."/>
            <person name="Debuchy R."/>
            <person name="Gladieux P."/>
            <person name="Hiltunen Thoren M."/>
            <person name="Johannesson H."/>
        </authorList>
    </citation>
    <scope>NUCLEOTIDE SEQUENCE</scope>
    <source>
        <strain evidence="2">CBS 118394</strain>
    </source>
</reference>
<feature type="region of interest" description="Disordered" evidence="1">
    <location>
        <begin position="160"/>
        <end position="274"/>
    </location>
</feature>
<dbReference type="PANTHER" id="PTHR38703:SF1">
    <property type="entry name" value="ALLERGEN"/>
    <property type="match status" value="1"/>
</dbReference>
<organism evidence="2 3">
    <name type="scientific">Apodospora peruviana</name>
    <dbReference type="NCBI Taxonomy" id="516989"/>
    <lineage>
        <taxon>Eukaryota</taxon>
        <taxon>Fungi</taxon>
        <taxon>Dikarya</taxon>
        <taxon>Ascomycota</taxon>
        <taxon>Pezizomycotina</taxon>
        <taxon>Sordariomycetes</taxon>
        <taxon>Sordariomycetidae</taxon>
        <taxon>Sordariales</taxon>
        <taxon>Lasiosphaeriaceae</taxon>
        <taxon>Apodospora</taxon>
    </lineage>
</organism>
<sequence length="274" mass="30147">MDRTKKQVGDILSKAGQHDTSVHEQAAPAVEHQTIKPHQHEEINTAVEQEVHQDHYHTTVQPVKDSEILPEQHKHRVAGTQHREYDHRDNEATERALKAESGKLRDERHIAETTRTQSHAPTVQGEHVHHHVHETIQPLVQKEIIQPEVVHTTVPVHEVHHEAAKHHGTTENAPMSMDEFKKRGGGLTGSSGARSNEFEGCPPGQSIHSQSGNMKSSSGISSSSTSGMHSSSGNMGTSGIHESSKTTETKKPSLLDRMNPMKDADGDGKKGFMS</sequence>
<reference evidence="2" key="2">
    <citation type="submission" date="2023-06" db="EMBL/GenBank/DDBJ databases">
        <authorList>
            <consortium name="Lawrence Berkeley National Laboratory"/>
            <person name="Haridas S."/>
            <person name="Hensen N."/>
            <person name="Bonometti L."/>
            <person name="Westerberg I."/>
            <person name="Brannstrom I.O."/>
            <person name="Guillou S."/>
            <person name="Cros-Aarteil S."/>
            <person name="Calhoun S."/>
            <person name="Kuo A."/>
            <person name="Mondo S."/>
            <person name="Pangilinan J."/>
            <person name="Riley R."/>
            <person name="Labutti K."/>
            <person name="Andreopoulos B."/>
            <person name="Lipzen A."/>
            <person name="Chen C."/>
            <person name="Yanf M."/>
            <person name="Daum C."/>
            <person name="Ng V."/>
            <person name="Clum A."/>
            <person name="Steindorff A."/>
            <person name="Ohm R."/>
            <person name="Martin F."/>
            <person name="Silar P."/>
            <person name="Natvig D."/>
            <person name="Lalanne C."/>
            <person name="Gautier V."/>
            <person name="Ament-Velasquez S.L."/>
            <person name="Kruys A."/>
            <person name="Hutchinson M.I."/>
            <person name="Powell A.J."/>
            <person name="Barry K."/>
            <person name="Miller A.N."/>
            <person name="Grigoriev I.V."/>
            <person name="Debuchy R."/>
            <person name="Gladieux P."/>
            <person name="Thoren M.H."/>
            <person name="Johannesson H."/>
        </authorList>
    </citation>
    <scope>NUCLEOTIDE SEQUENCE</scope>
    <source>
        <strain evidence="2">CBS 118394</strain>
    </source>
</reference>
<evidence type="ECO:0000256" key="1">
    <source>
        <dbReference type="SAM" id="MobiDB-lite"/>
    </source>
</evidence>
<keyword evidence="3" id="KW-1185">Reference proteome</keyword>
<dbReference type="AlphaFoldDB" id="A0AAE0HUN9"/>
<feature type="compositionally biased region" description="Basic and acidic residues" evidence="1">
    <location>
        <begin position="242"/>
        <end position="274"/>
    </location>
</feature>
<name>A0AAE0HUN9_9PEZI</name>
<evidence type="ECO:0000313" key="3">
    <source>
        <dbReference type="Proteomes" id="UP001283341"/>
    </source>
</evidence>
<dbReference type="PANTHER" id="PTHR38703">
    <property type="entry name" value="CHROMOSOME 8, WHOLE GENOME SHOTGUN SEQUENCE"/>
    <property type="match status" value="1"/>
</dbReference>
<proteinExistence type="predicted"/>
<dbReference type="EMBL" id="JAUEDM010000008">
    <property type="protein sequence ID" value="KAK3313237.1"/>
    <property type="molecule type" value="Genomic_DNA"/>
</dbReference>
<comment type="caution">
    <text evidence="2">The sequence shown here is derived from an EMBL/GenBank/DDBJ whole genome shotgun (WGS) entry which is preliminary data.</text>
</comment>